<dbReference type="InterPro" id="IPR051540">
    <property type="entry name" value="S-2-haloacid_dehalogenase"/>
</dbReference>
<organism evidence="2 3">
    <name type="scientific">Lysobacter arseniciresistens ZS79</name>
    <dbReference type="NCBI Taxonomy" id="913325"/>
    <lineage>
        <taxon>Bacteria</taxon>
        <taxon>Pseudomonadati</taxon>
        <taxon>Pseudomonadota</taxon>
        <taxon>Gammaproteobacteria</taxon>
        <taxon>Lysobacterales</taxon>
        <taxon>Lysobacteraceae</taxon>
        <taxon>Novilysobacter</taxon>
    </lineage>
</organism>
<dbReference type="Gene3D" id="3.40.50.1000">
    <property type="entry name" value="HAD superfamily/HAD-like"/>
    <property type="match status" value="1"/>
</dbReference>
<dbReference type="Pfam" id="PF00702">
    <property type="entry name" value="Hydrolase"/>
    <property type="match status" value="1"/>
</dbReference>
<reference evidence="2 3" key="1">
    <citation type="journal article" date="2015" name="Stand. Genomic Sci.">
        <title>Genomic information of the arsenic-resistant bacterium Lysobacter arseniciresistens type strain ZS79(T) and comparison of Lysobacter draft genomes.</title>
        <authorList>
            <person name="Liu L."/>
            <person name="Zhang S."/>
            <person name="Luo M."/>
            <person name="Wang G."/>
        </authorList>
    </citation>
    <scope>NUCLEOTIDE SEQUENCE [LARGE SCALE GENOMIC DNA]</scope>
    <source>
        <strain evidence="2 3">ZS79</strain>
    </source>
</reference>
<dbReference type="eggNOG" id="COG1011">
    <property type="taxonomic scope" value="Bacteria"/>
</dbReference>
<dbReference type="PANTHER" id="PTHR43316">
    <property type="entry name" value="HYDROLASE, HALOACID DELAHOGENASE-RELATED"/>
    <property type="match status" value="1"/>
</dbReference>
<sequence length="246" mass="26534">MDSIAMVGFDADDTLWRSQDFFDAAQHEFEGIIGAYIDLADARAHERLYEVEAGNIAVFGYGVKGMVLSMIEAAVELTDARISARDLHRIVGLGKDLLRHPVELLPGVREAVEAVAADFEVVLITKGDLFHQEAKVRDCGLAGLFRRIEIVSEKDPPTYARLLEEFGLPASRFVMVGNSLRSDIAPVLALGGWGIHVPYHTTWTHETADLAADTPRLRTVAGAAEVPAAVAALAREATGGGTRNGS</sequence>
<dbReference type="OrthoDB" id="6101375at2"/>
<dbReference type="RefSeq" id="WP_036210885.1">
    <property type="nucleotide sequence ID" value="NZ_AVPT01000014.1"/>
</dbReference>
<evidence type="ECO:0000313" key="3">
    <source>
        <dbReference type="Proteomes" id="UP000029989"/>
    </source>
</evidence>
<dbReference type="SFLD" id="SFLDS00003">
    <property type="entry name" value="Haloacid_Dehalogenase"/>
    <property type="match status" value="1"/>
</dbReference>
<comment type="caution">
    <text evidence="2">The sequence shown here is derived from an EMBL/GenBank/DDBJ whole genome shotgun (WGS) entry which is preliminary data.</text>
</comment>
<dbReference type="Proteomes" id="UP000029989">
    <property type="component" value="Unassembled WGS sequence"/>
</dbReference>
<dbReference type="STRING" id="913325.N799_04580"/>
<keyword evidence="3" id="KW-1185">Reference proteome</keyword>
<dbReference type="InterPro" id="IPR036412">
    <property type="entry name" value="HAD-like_sf"/>
</dbReference>
<dbReference type="GO" id="GO:0016787">
    <property type="term" value="F:hydrolase activity"/>
    <property type="evidence" value="ECO:0007669"/>
    <property type="project" value="UniProtKB-KW"/>
</dbReference>
<dbReference type="CDD" id="cd07515">
    <property type="entry name" value="HAD-like"/>
    <property type="match status" value="1"/>
</dbReference>
<proteinExistence type="predicted"/>
<dbReference type="PANTHER" id="PTHR43316:SF8">
    <property type="entry name" value="HAD FAMILY HYDROLASE"/>
    <property type="match status" value="1"/>
</dbReference>
<keyword evidence="1" id="KW-0378">Hydrolase</keyword>
<protein>
    <submittedName>
        <fullName evidence="2">Haloacid dehalogenase</fullName>
    </submittedName>
</protein>
<gene>
    <name evidence="2" type="ORF">N799_04580</name>
</gene>
<dbReference type="Gene3D" id="1.10.150.240">
    <property type="entry name" value="Putative phosphatase, domain 2"/>
    <property type="match status" value="1"/>
</dbReference>
<dbReference type="EMBL" id="AVPT01000014">
    <property type="protein sequence ID" value="KGM56382.1"/>
    <property type="molecule type" value="Genomic_DNA"/>
</dbReference>
<dbReference type="InterPro" id="IPR023214">
    <property type="entry name" value="HAD_sf"/>
</dbReference>
<dbReference type="AlphaFoldDB" id="A0A0A0F4U8"/>
<dbReference type="InterPro" id="IPR023198">
    <property type="entry name" value="PGP-like_dom2"/>
</dbReference>
<name>A0A0A0F4U8_9GAMM</name>
<evidence type="ECO:0000256" key="1">
    <source>
        <dbReference type="ARBA" id="ARBA00022801"/>
    </source>
</evidence>
<dbReference type="SFLD" id="SFLDG01129">
    <property type="entry name" value="C1.5:_HAD__Beta-PGM__Phosphata"/>
    <property type="match status" value="1"/>
</dbReference>
<evidence type="ECO:0000313" key="2">
    <source>
        <dbReference type="EMBL" id="KGM56382.1"/>
    </source>
</evidence>
<dbReference type="SUPFAM" id="SSF56784">
    <property type="entry name" value="HAD-like"/>
    <property type="match status" value="1"/>
</dbReference>
<accession>A0A0A0F4U8</accession>